<reference evidence="1" key="2">
    <citation type="submission" date="2022-01" db="EMBL/GenBank/DDBJ databases">
        <authorList>
            <person name="Yamashiro T."/>
            <person name="Shiraishi A."/>
            <person name="Satake H."/>
            <person name="Nakayama K."/>
        </authorList>
    </citation>
    <scope>NUCLEOTIDE SEQUENCE</scope>
</reference>
<evidence type="ECO:0000313" key="2">
    <source>
        <dbReference type="Proteomes" id="UP001151760"/>
    </source>
</evidence>
<dbReference type="EMBL" id="BQNB010016452">
    <property type="protein sequence ID" value="GJT51972.1"/>
    <property type="molecule type" value="Genomic_DNA"/>
</dbReference>
<name>A0ABQ5EN67_9ASTR</name>
<accession>A0ABQ5EN67</accession>
<protein>
    <submittedName>
        <fullName evidence="1">Uncharacterized protein</fullName>
    </submittedName>
</protein>
<dbReference type="Proteomes" id="UP001151760">
    <property type="component" value="Unassembled WGS sequence"/>
</dbReference>
<gene>
    <name evidence="1" type="ORF">Tco_0978129</name>
</gene>
<comment type="caution">
    <text evidence="1">The sequence shown here is derived from an EMBL/GenBank/DDBJ whole genome shotgun (WGS) entry which is preliminary data.</text>
</comment>
<proteinExistence type="predicted"/>
<evidence type="ECO:0000313" key="1">
    <source>
        <dbReference type="EMBL" id="GJT51972.1"/>
    </source>
</evidence>
<keyword evidence="2" id="KW-1185">Reference proteome</keyword>
<sequence length="320" mass="37630">MDDPNLTMEEYIRLEEEKARRRGKVYNWETTTYGKIWNDEDVQDLIYVETKFPAIVYNEAFTSEVKLSCEPAVSSLNDNKFDFRISFEESDDEDYTVIYEKKSFSYKIIFVNDLKTNLENDNEKVNMPSFLSPEPTVSYFDDLDFLKDFENEFLAIVYNDALTSKLDSLTGPVKIPHRIDEFDLKDETSLSECDEEEQNVLYFNDLFPFNIYHPDDSKSNKGNDDHEIDIKHSLGGNVINTDDGAYEQSSNKLLETSHDTSNKFFKTKTFIKDLNFNIMTWNHLNKGMSFIFLIKNLYVQFDIPFYPKLFYKDGIKLRQV</sequence>
<organism evidence="1 2">
    <name type="scientific">Tanacetum coccineum</name>
    <dbReference type="NCBI Taxonomy" id="301880"/>
    <lineage>
        <taxon>Eukaryota</taxon>
        <taxon>Viridiplantae</taxon>
        <taxon>Streptophyta</taxon>
        <taxon>Embryophyta</taxon>
        <taxon>Tracheophyta</taxon>
        <taxon>Spermatophyta</taxon>
        <taxon>Magnoliopsida</taxon>
        <taxon>eudicotyledons</taxon>
        <taxon>Gunneridae</taxon>
        <taxon>Pentapetalae</taxon>
        <taxon>asterids</taxon>
        <taxon>campanulids</taxon>
        <taxon>Asterales</taxon>
        <taxon>Asteraceae</taxon>
        <taxon>Asteroideae</taxon>
        <taxon>Anthemideae</taxon>
        <taxon>Anthemidinae</taxon>
        <taxon>Tanacetum</taxon>
    </lineage>
</organism>
<reference evidence="1" key="1">
    <citation type="journal article" date="2022" name="Int. J. Mol. Sci.">
        <title>Draft Genome of Tanacetum Coccineum: Genomic Comparison of Closely Related Tanacetum-Family Plants.</title>
        <authorList>
            <person name="Yamashiro T."/>
            <person name="Shiraishi A."/>
            <person name="Nakayama K."/>
            <person name="Satake H."/>
        </authorList>
    </citation>
    <scope>NUCLEOTIDE SEQUENCE</scope>
</reference>